<evidence type="ECO:0000313" key="3">
    <source>
        <dbReference type="Proteomes" id="UP001549749"/>
    </source>
</evidence>
<dbReference type="Gene3D" id="2.30.110.10">
    <property type="entry name" value="Electron Transport, Fmn-binding Protein, Chain A"/>
    <property type="match status" value="1"/>
</dbReference>
<name>A0ABV2T870_9BACT</name>
<evidence type="ECO:0000313" key="2">
    <source>
        <dbReference type="EMBL" id="MET6999191.1"/>
    </source>
</evidence>
<dbReference type="EC" id="1.-.-.-" evidence="2"/>
<evidence type="ECO:0000259" key="1">
    <source>
        <dbReference type="Pfam" id="PF01243"/>
    </source>
</evidence>
<feature type="domain" description="Pyridoxamine 5'-phosphate oxidase N-terminal" evidence="1">
    <location>
        <begin position="7"/>
        <end position="112"/>
    </location>
</feature>
<protein>
    <submittedName>
        <fullName evidence="2">Pyridoxamine 5'-phosphate oxidase family protein</fullName>
        <ecNumber evidence="2">1.-.-.-</ecNumber>
        <ecNumber evidence="2">1.4.3.5</ecNumber>
    </submittedName>
</protein>
<dbReference type="GO" id="GO:0004733">
    <property type="term" value="F:pyridoxamine phosphate oxidase activity"/>
    <property type="evidence" value="ECO:0007669"/>
    <property type="project" value="UniProtKB-EC"/>
</dbReference>
<dbReference type="EMBL" id="JBEXAC010000002">
    <property type="protein sequence ID" value="MET6999191.1"/>
    <property type="molecule type" value="Genomic_DNA"/>
</dbReference>
<dbReference type="InterPro" id="IPR012349">
    <property type="entry name" value="Split_barrel_FMN-bd"/>
</dbReference>
<dbReference type="Proteomes" id="UP001549749">
    <property type="component" value="Unassembled WGS sequence"/>
</dbReference>
<dbReference type="Pfam" id="PF01243">
    <property type="entry name" value="PNPOx_N"/>
    <property type="match status" value="1"/>
</dbReference>
<keyword evidence="2" id="KW-0560">Oxidoreductase</keyword>
<dbReference type="SUPFAM" id="SSF50475">
    <property type="entry name" value="FMN-binding split barrel"/>
    <property type="match status" value="1"/>
</dbReference>
<dbReference type="EC" id="1.4.3.5" evidence="2"/>
<comment type="caution">
    <text evidence="2">The sequence shown here is derived from an EMBL/GenBank/DDBJ whole genome shotgun (WGS) entry which is preliminary data.</text>
</comment>
<gene>
    <name evidence="2" type="ORF">ABR189_17520</name>
</gene>
<organism evidence="2 3">
    <name type="scientific">Chitinophaga defluvii</name>
    <dbReference type="NCBI Taxonomy" id="3163343"/>
    <lineage>
        <taxon>Bacteria</taxon>
        <taxon>Pseudomonadati</taxon>
        <taxon>Bacteroidota</taxon>
        <taxon>Chitinophagia</taxon>
        <taxon>Chitinophagales</taxon>
        <taxon>Chitinophagaceae</taxon>
        <taxon>Chitinophaga</taxon>
    </lineage>
</organism>
<sequence>MDTSTLFDFINKHDLAVISTVSLKQVPESAVIGVAVNEQLEIIFDTTTTSRKHRNLQFNPNVALVIGWDNEITVQYEGRAQQLTGEELEQAKAVYFTKFPDGTIREQWPDIAYYIIRPSWVRYSDFNTDPPLIEETVF</sequence>
<dbReference type="InterPro" id="IPR011576">
    <property type="entry name" value="Pyridox_Oxase_N"/>
</dbReference>
<dbReference type="RefSeq" id="WP_354661759.1">
    <property type="nucleotide sequence ID" value="NZ_JBEXAC010000002.1"/>
</dbReference>
<reference evidence="2 3" key="1">
    <citation type="submission" date="2024-06" db="EMBL/GenBank/DDBJ databases">
        <title>Chitinophaga defluvii sp. nov., isolated from municipal sewage.</title>
        <authorList>
            <person name="Zhang L."/>
        </authorList>
    </citation>
    <scope>NUCLEOTIDE SEQUENCE [LARGE SCALE GENOMIC DNA]</scope>
    <source>
        <strain evidence="2 3">H8</strain>
    </source>
</reference>
<proteinExistence type="predicted"/>
<accession>A0ABV2T870</accession>
<keyword evidence="3" id="KW-1185">Reference proteome</keyword>